<evidence type="ECO:0000313" key="3">
    <source>
        <dbReference type="Proteomes" id="UP000430692"/>
    </source>
</evidence>
<gene>
    <name evidence="2" type="ORF">GSM42_15440</name>
</gene>
<proteinExistence type="predicted"/>
<sequence>MELRQQITSETNKVEAFHGFSGWLCFGGDGNISDNDPEQQERVIKYNELVSNAVIFQNVVDMTF</sequence>
<dbReference type="Pfam" id="PF01526">
    <property type="entry name" value="DDE_Tnp_Tn3"/>
    <property type="match status" value="1"/>
</dbReference>
<dbReference type="GO" id="GO:0004803">
    <property type="term" value="F:transposase activity"/>
    <property type="evidence" value="ECO:0007669"/>
    <property type="project" value="InterPro"/>
</dbReference>
<comment type="caution">
    <text evidence="2">The sequence shown here is derived from an EMBL/GenBank/DDBJ whole genome shotgun (WGS) entry which is preliminary data.</text>
</comment>
<dbReference type="InterPro" id="IPR002513">
    <property type="entry name" value="Tn3_Tnp_DDE_dom"/>
</dbReference>
<evidence type="ECO:0000259" key="1">
    <source>
        <dbReference type="Pfam" id="PF01526"/>
    </source>
</evidence>
<evidence type="ECO:0000313" key="2">
    <source>
        <dbReference type="EMBL" id="MXQ55083.1"/>
    </source>
</evidence>
<protein>
    <submittedName>
        <fullName evidence="2">Tn3 family transposase</fullName>
    </submittedName>
</protein>
<reference evidence="2 3" key="1">
    <citation type="submission" date="2019-12" db="EMBL/GenBank/DDBJ databases">
        <title>Whole-genome analyses of novel actinobacteria.</title>
        <authorList>
            <person name="Sahin N."/>
            <person name="Saygin H."/>
        </authorList>
    </citation>
    <scope>NUCLEOTIDE SEQUENCE [LARGE SCALE GENOMIC DNA]</scope>
    <source>
        <strain evidence="2 3">KC615</strain>
    </source>
</reference>
<keyword evidence="3" id="KW-1185">Reference proteome</keyword>
<dbReference type="GO" id="GO:0006313">
    <property type="term" value="P:DNA transposition"/>
    <property type="evidence" value="ECO:0007669"/>
    <property type="project" value="InterPro"/>
</dbReference>
<dbReference type="AlphaFoldDB" id="A0A6I4VVW5"/>
<dbReference type="Proteomes" id="UP000430692">
    <property type="component" value="Unassembled WGS sequence"/>
</dbReference>
<feature type="domain" description="Tn3 transposase DDE" evidence="1">
    <location>
        <begin position="2"/>
        <end position="63"/>
    </location>
</feature>
<name>A0A6I4VVW5_9BACL</name>
<dbReference type="EMBL" id="WUUL01000011">
    <property type="protein sequence ID" value="MXQ55083.1"/>
    <property type="molecule type" value="Genomic_DNA"/>
</dbReference>
<accession>A0A6I4VVW5</accession>
<organism evidence="2 3">
    <name type="scientific">Shimazuella alba</name>
    <dbReference type="NCBI Taxonomy" id="2690964"/>
    <lineage>
        <taxon>Bacteria</taxon>
        <taxon>Bacillati</taxon>
        <taxon>Bacillota</taxon>
        <taxon>Bacilli</taxon>
        <taxon>Bacillales</taxon>
        <taxon>Thermoactinomycetaceae</taxon>
        <taxon>Shimazuella</taxon>
    </lineage>
</organism>